<dbReference type="PANTHER" id="PTHR34154:SF10">
    <property type="entry name" value="ASL1-LIKE GLYCOSYL HYDROLASE CATALYTIC DOMAIN-CONTAINING PROTEIN"/>
    <property type="match status" value="1"/>
</dbReference>
<keyword evidence="2" id="KW-0378">Hydrolase</keyword>
<dbReference type="OrthoDB" id="5985073at2759"/>
<feature type="domain" description="Asl1-like glycosyl hydrolase catalytic" evidence="1">
    <location>
        <begin position="2"/>
        <end position="136"/>
    </location>
</feature>
<comment type="caution">
    <text evidence="2">The sequence shown here is derived from an EMBL/GenBank/DDBJ whole genome shotgun (WGS) entry which is preliminary data.</text>
</comment>
<proteinExistence type="predicted"/>
<dbReference type="PANTHER" id="PTHR34154">
    <property type="entry name" value="ALKALI-SENSITIVE LINKAGE PROTEIN 1"/>
    <property type="match status" value="1"/>
</dbReference>
<sequence length="150" mass="15962">MQPYAGRAALGAPAVTNGGPPIGTTWLGEFLGNCTGCQIDFINVHWYSNVYAGANYFESFINQTRAVAGGRPIWVTEFALDSTYAFTDAQNVAFLETVMTWMDAQPDVAAYAYFMDAPGLLLDKYGANATALGIAYDSYSGGSIKGGLAL</sequence>
<dbReference type="GO" id="GO:0009277">
    <property type="term" value="C:fungal-type cell wall"/>
    <property type="evidence" value="ECO:0007669"/>
    <property type="project" value="TreeGrafter"/>
</dbReference>
<dbReference type="Pfam" id="PF11790">
    <property type="entry name" value="Glyco_hydro_cc"/>
    <property type="match status" value="1"/>
</dbReference>
<gene>
    <name evidence="2" type="ORF">K461DRAFT_273203</name>
</gene>
<dbReference type="Gene3D" id="3.20.20.80">
    <property type="entry name" value="Glycosidases"/>
    <property type="match status" value="1"/>
</dbReference>
<dbReference type="Proteomes" id="UP000799439">
    <property type="component" value="Unassembled WGS sequence"/>
</dbReference>
<organism evidence="2 3">
    <name type="scientific">Myriangium duriaei CBS 260.36</name>
    <dbReference type="NCBI Taxonomy" id="1168546"/>
    <lineage>
        <taxon>Eukaryota</taxon>
        <taxon>Fungi</taxon>
        <taxon>Dikarya</taxon>
        <taxon>Ascomycota</taxon>
        <taxon>Pezizomycotina</taxon>
        <taxon>Dothideomycetes</taxon>
        <taxon>Dothideomycetidae</taxon>
        <taxon>Myriangiales</taxon>
        <taxon>Myriangiaceae</taxon>
        <taxon>Myriangium</taxon>
    </lineage>
</organism>
<dbReference type="InterPro" id="IPR024655">
    <property type="entry name" value="Asl1_glyco_hydro_catalytic"/>
</dbReference>
<evidence type="ECO:0000313" key="2">
    <source>
        <dbReference type="EMBL" id="KAF2157084.1"/>
    </source>
</evidence>
<dbReference type="SUPFAM" id="SSF51445">
    <property type="entry name" value="(Trans)glycosidases"/>
    <property type="match status" value="1"/>
</dbReference>
<dbReference type="InterPro" id="IPR053183">
    <property type="entry name" value="ASL1"/>
</dbReference>
<dbReference type="GO" id="GO:0071966">
    <property type="term" value="P:fungal-type cell wall polysaccharide metabolic process"/>
    <property type="evidence" value="ECO:0007669"/>
    <property type="project" value="TreeGrafter"/>
</dbReference>
<dbReference type="EMBL" id="ML996081">
    <property type="protein sequence ID" value="KAF2157084.1"/>
    <property type="molecule type" value="Genomic_DNA"/>
</dbReference>
<keyword evidence="3" id="KW-1185">Reference proteome</keyword>
<dbReference type="InterPro" id="IPR017853">
    <property type="entry name" value="GH"/>
</dbReference>
<dbReference type="AlphaFoldDB" id="A0A9P4JDY4"/>
<accession>A0A9P4JDY4</accession>
<evidence type="ECO:0000313" key="3">
    <source>
        <dbReference type="Proteomes" id="UP000799439"/>
    </source>
</evidence>
<protein>
    <submittedName>
        <fullName evidence="2">Glycoside hydrolase family 128 protein</fullName>
    </submittedName>
</protein>
<reference evidence="2" key="1">
    <citation type="journal article" date="2020" name="Stud. Mycol.">
        <title>101 Dothideomycetes genomes: a test case for predicting lifestyles and emergence of pathogens.</title>
        <authorList>
            <person name="Haridas S."/>
            <person name="Albert R."/>
            <person name="Binder M."/>
            <person name="Bloem J."/>
            <person name="Labutti K."/>
            <person name="Salamov A."/>
            <person name="Andreopoulos B."/>
            <person name="Baker S."/>
            <person name="Barry K."/>
            <person name="Bills G."/>
            <person name="Bluhm B."/>
            <person name="Cannon C."/>
            <person name="Castanera R."/>
            <person name="Culley D."/>
            <person name="Daum C."/>
            <person name="Ezra D."/>
            <person name="Gonzalez J."/>
            <person name="Henrissat B."/>
            <person name="Kuo A."/>
            <person name="Liang C."/>
            <person name="Lipzen A."/>
            <person name="Lutzoni F."/>
            <person name="Magnuson J."/>
            <person name="Mondo S."/>
            <person name="Nolan M."/>
            <person name="Ohm R."/>
            <person name="Pangilinan J."/>
            <person name="Park H.-J."/>
            <person name="Ramirez L."/>
            <person name="Alfaro M."/>
            <person name="Sun H."/>
            <person name="Tritt A."/>
            <person name="Yoshinaga Y."/>
            <person name="Zwiers L.-H."/>
            <person name="Turgeon B."/>
            <person name="Goodwin S."/>
            <person name="Spatafora J."/>
            <person name="Crous P."/>
            <person name="Grigoriev I."/>
        </authorList>
    </citation>
    <scope>NUCLEOTIDE SEQUENCE</scope>
    <source>
        <strain evidence="2">CBS 260.36</strain>
    </source>
</reference>
<name>A0A9P4JDY4_9PEZI</name>
<evidence type="ECO:0000259" key="1">
    <source>
        <dbReference type="Pfam" id="PF11790"/>
    </source>
</evidence>
<dbReference type="GO" id="GO:0016787">
    <property type="term" value="F:hydrolase activity"/>
    <property type="evidence" value="ECO:0007669"/>
    <property type="project" value="UniProtKB-KW"/>
</dbReference>